<dbReference type="STRING" id="4999.A0A1Y1U7Q7"/>
<dbReference type="GO" id="GO:0019901">
    <property type="term" value="F:protein kinase binding"/>
    <property type="evidence" value="ECO:0007669"/>
    <property type="project" value="InterPro"/>
</dbReference>
<dbReference type="CDD" id="cd20558">
    <property type="entry name" value="CYCLIN_ScPCL7-like"/>
    <property type="match status" value="1"/>
</dbReference>
<dbReference type="GO" id="GO:0000307">
    <property type="term" value="C:cyclin-dependent protein kinase holoenzyme complex"/>
    <property type="evidence" value="ECO:0007669"/>
    <property type="project" value="TreeGrafter"/>
</dbReference>
<proteinExistence type="predicted"/>
<dbReference type="Proteomes" id="UP000193218">
    <property type="component" value="Unassembled WGS sequence"/>
</dbReference>
<evidence type="ECO:0000313" key="3">
    <source>
        <dbReference type="Proteomes" id="UP000193218"/>
    </source>
</evidence>
<feature type="compositionally biased region" description="Polar residues" evidence="1">
    <location>
        <begin position="1"/>
        <end position="38"/>
    </location>
</feature>
<dbReference type="GO" id="GO:0005634">
    <property type="term" value="C:nucleus"/>
    <property type="evidence" value="ECO:0007669"/>
    <property type="project" value="TreeGrafter"/>
</dbReference>
<evidence type="ECO:0000256" key="1">
    <source>
        <dbReference type="SAM" id="MobiDB-lite"/>
    </source>
</evidence>
<reference evidence="2 3" key="1">
    <citation type="submission" date="2017-03" db="EMBL/GenBank/DDBJ databases">
        <title>Widespread Adenine N6-methylation of Active Genes in Fungi.</title>
        <authorList>
            <consortium name="DOE Joint Genome Institute"/>
            <person name="Mondo S.J."/>
            <person name="Dannebaum R.O."/>
            <person name="Kuo R.C."/>
            <person name="Louie K.B."/>
            <person name="Bewick A.J."/>
            <person name="Labutti K."/>
            <person name="Haridas S."/>
            <person name="Kuo A."/>
            <person name="Salamov A."/>
            <person name="Ahrendt S.R."/>
            <person name="Lau R."/>
            <person name="Bowen B.P."/>
            <person name="Lipzen A."/>
            <person name="Sullivan W."/>
            <person name="Andreopoulos W.B."/>
            <person name="Clum A."/>
            <person name="Lindquist E."/>
            <person name="Daum C."/>
            <person name="Northen T.R."/>
            <person name="Ramamoorthy G."/>
            <person name="Schmitz R.J."/>
            <person name="Gryganskyi A."/>
            <person name="Culley D."/>
            <person name="Magnuson J."/>
            <person name="James T.Y."/>
            <person name="O'Malley M.A."/>
            <person name="Stajich J.E."/>
            <person name="Spatafora J.W."/>
            <person name="Visel A."/>
            <person name="Grigoriev I.V."/>
        </authorList>
    </citation>
    <scope>NUCLEOTIDE SEQUENCE [LARGE SCALE GENOMIC DNA]</scope>
    <source>
        <strain evidence="2 3">NRRL Y-17943</strain>
    </source>
</reference>
<comment type="caution">
    <text evidence="2">The sequence shown here is derived from an EMBL/GenBank/DDBJ whole genome shotgun (WGS) entry which is preliminary data.</text>
</comment>
<protein>
    <submittedName>
        <fullName evidence="2">Cyclin-domain-containing protein</fullName>
    </submittedName>
</protein>
<name>A0A1Y1U7Q7_9TREE</name>
<accession>A0A1Y1U7Q7</accession>
<feature type="region of interest" description="Disordered" evidence="1">
    <location>
        <begin position="249"/>
        <end position="548"/>
    </location>
</feature>
<feature type="region of interest" description="Disordered" evidence="1">
    <location>
        <begin position="1"/>
        <end position="40"/>
    </location>
</feature>
<keyword evidence="3" id="KW-1185">Reference proteome</keyword>
<dbReference type="PANTHER" id="PTHR15615:SF117">
    <property type="entry name" value="PHO85 CYCLIN PHO80"/>
    <property type="match status" value="1"/>
</dbReference>
<dbReference type="AlphaFoldDB" id="A0A1Y1U7Q7"/>
<dbReference type="InterPro" id="IPR013922">
    <property type="entry name" value="Cyclin_PHO80-like"/>
</dbReference>
<dbReference type="EMBL" id="NBSH01000019">
    <property type="protein sequence ID" value="ORX33556.1"/>
    <property type="molecule type" value="Genomic_DNA"/>
</dbReference>
<sequence>MAVSTSLKGQNASAGPSSTRGQPLGSTSKTKTIPGSDSTDTRPELPWAFIDCPQETLIVLITHMLNMLIQHNDQVVLTPDALTRFHSRAAPGISVEEYLKRIVRYTNMETIPLLSLLAYIDTTCQNLPTFTLSSLTVHRFLIAGVCVGSKAQCDVFCTNAHYAKVGGIKTNELNALEREFLKLTQWTLTCNAELLQRYYTSLIRSHGGYKQASEPTSSPFMSFDPAQNKEAADDDLDAEMKSTGYEELSADMVATGTQSRDKTAEPEPTLPSSSQGGNAEADASGAGNEDVSMADDRPQSSRDPQGSQMQLRQSQMGDMDVDPVEDSRDATLDSPRSMASSSVPSSSRSSLRTTRSQRGRAFSISSAPKLAEPRLDKASATAPTSAASSTPGQNQAVSSASSSIRPEVTTIFSAPSVPSAPRPIPDPIQSNSHDHPDHHSSHSFKHFVGGIFRRKHGHGDSEERDTTPPKDQGGHHGIFSSFRHHSKSHSPAPEGPEHTTSSAHQPSTISTKAVRRVPSQPPPEPSPPPKTPEYRVRSNTPPDQIPSDLTVAAVPSQVMDQLLTPIGRSSKRMASVVDQEEDDERMTKSPRIDGRSPSLRSDRILASPRLNTRAATGTKPLNRAPTTRRSTATTGEEANGDF</sequence>
<feature type="compositionally biased region" description="Polar residues" evidence="1">
    <location>
        <begin position="392"/>
        <end position="404"/>
    </location>
</feature>
<feature type="compositionally biased region" description="Basic and acidic residues" evidence="1">
    <location>
        <begin position="458"/>
        <end position="474"/>
    </location>
</feature>
<gene>
    <name evidence="2" type="ORF">BD324DRAFT_639274</name>
</gene>
<feature type="compositionally biased region" description="Pro residues" evidence="1">
    <location>
        <begin position="519"/>
        <end position="531"/>
    </location>
</feature>
<dbReference type="InParanoid" id="A0A1Y1U7Q7"/>
<dbReference type="GO" id="GO:0016538">
    <property type="term" value="F:cyclin-dependent protein serine/threonine kinase regulator activity"/>
    <property type="evidence" value="ECO:0007669"/>
    <property type="project" value="TreeGrafter"/>
</dbReference>
<dbReference type="GeneID" id="33559021"/>
<dbReference type="RefSeq" id="XP_021867875.1">
    <property type="nucleotide sequence ID" value="XM_022017212.1"/>
</dbReference>
<feature type="region of interest" description="Disordered" evidence="1">
    <location>
        <begin position="210"/>
        <end position="232"/>
    </location>
</feature>
<organism evidence="2 3">
    <name type="scientific">Kockovaella imperatae</name>
    <dbReference type="NCBI Taxonomy" id="4999"/>
    <lineage>
        <taxon>Eukaryota</taxon>
        <taxon>Fungi</taxon>
        <taxon>Dikarya</taxon>
        <taxon>Basidiomycota</taxon>
        <taxon>Agaricomycotina</taxon>
        <taxon>Tremellomycetes</taxon>
        <taxon>Tremellales</taxon>
        <taxon>Cuniculitremaceae</taxon>
        <taxon>Kockovaella</taxon>
    </lineage>
</organism>
<feature type="compositionally biased region" description="Polar residues" evidence="1">
    <location>
        <begin position="301"/>
        <end position="316"/>
    </location>
</feature>
<feature type="compositionally biased region" description="Low complexity" evidence="1">
    <location>
        <begin position="378"/>
        <end position="391"/>
    </location>
</feature>
<feature type="region of interest" description="Disordered" evidence="1">
    <location>
        <begin position="565"/>
        <end position="642"/>
    </location>
</feature>
<dbReference type="OrthoDB" id="337735at2759"/>
<feature type="compositionally biased region" description="Low complexity" evidence="1">
    <location>
        <begin position="334"/>
        <end position="360"/>
    </location>
</feature>
<dbReference type="Pfam" id="PF08613">
    <property type="entry name" value="Cyclin"/>
    <property type="match status" value="1"/>
</dbReference>
<dbReference type="PANTHER" id="PTHR15615">
    <property type="match status" value="1"/>
</dbReference>
<evidence type="ECO:0000313" key="2">
    <source>
        <dbReference type="EMBL" id="ORX33556.1"/>
    </source>
</evidence>
<feature type="compositionally biased region" description="Polar residues" evidence="1">
    <location>
        <begin position="498"/>
        <end position="511"/>
    </location>
</feature>
<dbReference type="Gene3D" id="1.10.472.10">
    <property type="entry name" value="Cyclin-like"/>
    <property type="match status" value="1"/>
</dbReference>
<feature type="compositionally biased region" description="Basic and acidic residues" evidence="1">
    <location>
        <begin position="585"/>
        <end position="594"/>
    </location>
</feature>
<feature type="compositionally biased region" description="Low complexity" evidence="1">
    <location>
        <begin position="623"/>
        <end position="634"/>
    </location>
</feature>